<feature type="compositionally biased region" description="Basic residues" evidence="1">
    <location>
        <begin position="273"/>
        <end position="283"/>
    </location>
</feature>
<protein>
    <submittedName>
        <fullName evidence="2">RVT_2 domain-containing protein</fullName>
    </submittedName>
</protein>
<feature type="region of interest" description="Disordered" evidence="1">
    <location>
        <begin position="347"/>
        <end position="387"/>
    </location>
</feature>
<feature type="compositionally biased region" description="Basic and acidic residues" evidence="1">
    <location>
        <begin position="347"/>
        <end position="359"/>
    </location>
</feature>
<organism evidence="2">
    <name type="scientific">Tanacetum cinerariifolium</name>
    <name type="common">Dalmatian daisy</name>
    <name type="synonym">Chrysanthemum cinerariifolium</name>
    <dbReference type="NCBI Taxonomy" id="118510"/>
    <lineage>
        <taxon>Eukaryota</taxon>
        <taxon>Viridiplantae</taxon>
        <taxon>Streptophyta</taxon>
        <taxon>Embryophyta</taxon>
        <taxon>Tracheophyta</taxon>
        <taxon>Spermatophyta</taxon>
        <taxon>Magnoliopsida</taxon>
        <taxon>eudicotyledons</taxon>
        <taxon>Gunneridae</taxon>
        <taxon>Pentapetalae</taxon>
        <taxon>asterids</taxon>
        <taxon>campanulids</taxon>
        <taxon>Asterales</taxon>
        <taxon>Asteraceae</taxon>
        <taxon>Asteroideae</taxon>
        <taxon>Anthemideae</taxon>
        <taxon>Anthemidinae</taxon>
        <taxon>Tanacetum</taxon>
    </lineage>
</organism>
<evidence type="ECO:0000256" key="1">
    <source>
        <dbReference type="SAM" id="MobiDB-lite"/>
    </source>
</evidence>
<sequence>MVEKSKLDEDPQGKSVDPTRYRRMIGTFMYLIANRPDLLFAMCMCAWYQAKPTEKHLHAMLTMRVAKIPKKYVWKYAAVRLSTGRTSSTSLWHENDGNFLSKILECKVPFTERVKISSTNVRMETTVSQKEETFQVVIDLIKNSKCFKAFTISVNVPEILMQQFWYSIKKVQGTNSYKFLLANKKCVVNVDVFRTFLDIYPKVEGVNFTDVPDDDTTLAFHIKLGKRRDQDVKICHFPDSPRSSSITSSSNTTISQTSSINTIIQSKMMIPPKKSRGKGSQRKKTADESKETVDVSKESEPEPELVKRKTSSKRKVKKKVTLSANDNIIFDDLDTALELGKSISKTKAEEAVAVKESSRKGQNQIKTRQKREAGDADDEDDETEFDEDDIYKYKIHMRKDKDEEIINAEVEDSEKVDEEVTVAAKENAEKTSEVKDDVKKNEPPLTSSSLSVSLGFGDQFLKLSSDSSLVSTVKDTTDAEINSLLEVKIKFEVPHTQSPFMLSVPVFMISKPIVLTPVHESPLIATITTLPPPSVYTTPSLRVAKLEKDVSELKKIDLSAEALAALKTQVPSVVDNYLGFKVRDVFQKELKKHITDLIQKYSLQQIPELPKKQIPTADLE</sequence>
<feature type="region of interest" description="Disordered" evidence="1">
    <location>
        <begin position="426"/>
        <end position="448"/>
    </location>
</feature>
<feature type="compositionally biased region" description="Acidic residues" evidence="1">
    <location>
        <begin position="375"/>
        <end position="387"/>
    </location>
</feature>
<feature type="compositionally biased region" description="Low complexity" evidence="1">
    <location>
        <begin position="243"/>
        <end position="266"/>
    </location>
</feature>
<reference evidence="2" key="1">
    <citation type="journal article" date="2019" name="Sci. Rep.">
        <title>Draft genome of Tanacetum cinerariifolium, the natural source of mosquito coil.</title>
        <authorList>
            <person name="Yamashiro T."/>
            <person name="Shiraishi A."/>
            <person name="Satake H."/>
            <person name="Nakayama K."/>
        </authorList>
    </citation>
    <scope>NUCLEOTIDE SEQUENCE</scope>
</reference>
<feature type="compositionally biased region" description="Basic and acidic residues" evidence="1">
    <location>
        <begin position="284"/>
        <end position="307"/>
    </location>
</feature>
<dbReference type="EMBL" id="BKCJ010001726">
    <property type="protein sequence ID" value="GEU43559.1"/>
    <property type="molecule type" value="Genomic_DNA"/>
</dbReference>
<comment type="caution">
    <text evidence="2">The sequence shown here is derived from an EMBL/GenBank/DDBJ whole genome shotgun (WGS) entry which is preliminary data.</text>
</comment>
<gene>
    <name evidence="2" type="ORF">Tci_015537</name>
</gene>
<proteinExistence type="predicted"/>
<feature type="compositionally biased region" description="Basic and acidic residues" evidence="1">
    <location>
        <begin position="426"/>
        <end position="442"/>
    </location>
</feature>
<feature type="region of interest" description="Disordered" evidence="1">
    <location>
        <begin position="238"/>
        <end position="318"/>
    </location>
</feature>
<evidence type="ECO:0000313" key="2">
    <source>
        <dbReference type="EMBL" id="GEU43559.1"/>
    </source>
</evidence>
<dbReference type="AlphaFoldDB" id="A0A6L2K3I5"/>
<accession>A0A6L2K3I5</accession>
<name>A0A6L2K3I5_TANCI</name>
<feature type="compositionally biased region" description="Basic residues" evidence="1">
    <location>
        <begin position="308"/>
        <end position="318"/>
    </location>
</feature>